<evidence type="ECO:0000313" key="2">
    <source>
        <dbReference type="Proteomes" id="UP000634308"/>
    </source>
</evidence>
<proteinExistence type="predicted"/>
<dbReference type="Proteomes" id="UP000634308">
    <property type="component" value="Unassembled WGS sequence"/>
</dbReference>
<keyword evidence="2" id="KW-1185">Reference proteome</keyword>
<organism evidence="1 2">
    <name type="scientific">Deinococcus seoulensis</name>
    <dbReference type="NCBI Taxonomy" id="1837379"/>
    <lineage>
        <taxon>Bacteria</taxon>
        <taxon>Thermotogati</taxon>
        <taxon>Deinococcota</taxon>
        <taxon>Deinococci</taxon>
        <taxon>Deinococcales</taxon>
        <taxon>Deinococcaceae</taxon>
        <taxon>Deinococcus</taxon>
    </lineage>
</organism>
<dbReference type="EMBL" id="BMQM01000027">
    <property type="protein sequence ID" value="GGR68166.1"/>
    <property type="molecule type" value="Genomic_DNA"/>
</dbReference>
<gene>
    <name evidence="1" type="ORF">GCM10008959_32820</name>
</gene>
<protein>
    <submittedName>
        <fullName evidence="1">Uncharacterized protein</fullName>
    </submittedName>
</protein>
<comment type="caution">
    <text evidence="1">The sequence shown here is derived from an EMBL/GenBank/DDBJ whole genome shotgun (WGS) entry which is preliminary data.</text>
</comment>
<reference evidence="2" key="1">
    <citation type="journal article" date="2019" name="Int. J. Syst. Evol. Microbiol.">
        <title>The Global Catalogue of Microorganisms (GCM) 10K type strain sequencing project: providing services to taxonomists for standard genome sequencing and annotation.</title>
        <authorList>
            <consortium name="The Broad Institute Genomics Platform"/>
            <consortium name="The Broad Institute Genome Sequencing Center for Infectious Disease"/>
            <person name="Wu L."/>
            <person name="Ma J."/>
        </authorList>
    </citation>
    <scope>NUCLEOTIDE SEQUENCE [LARGE SCALE GENOMIC DNA]</scope>
    <source>
        <strain evidence="2">JCM 31404</strain>
    </source>
</reference>
<evidence type="ECO:0000313" key="1">
    <source>
        <dbReference type="EMBL" id="GGR68166.1"/>
    </source>
</evidence>
<name>A0ABQ2RUK4_9DEIO</name>
<accession>A0ABQ2RUK4</accession>
<dbReference type="RefSeq" id="WP_189066067.1">
    <property type="nucleotide sequence ID" value="NZ_BMQM01000027.1"/>
</dbReference>
<sequence length="137" mass="14159">MATTKPIEGGKHAAPSARDLTAYQWHAAKILPGTNDGKARNAALRNKIDVAGAGDDVFGVIENPGAVAGKTTTLQTLGRTKLKVSQDVQPTDKLRAGPDGVGVKAVAGEAYFFTVMESGKAGSIVPVEFDRGTLPDA</sequence>